<dbReference type="PANTHER" id="PTHR43673">
    <property type="entry name" value="NAD(P)H NITROREDUCTASE YDGI-RELATED"/>
    <property type="match status" value="1"/>
</dbReference>
<name>A0A0C9QDN2_LACPA</name>
<dbReference type="CDD" id="cd02137">
    <property type="entry name" value="MhqN-like"/>
    <property type="match status" value="1"/>
</dbReference>
<dbReference type="Proteomes" id="UP000032552">
    <property type="component" value="Unassembled WGS sequence"/>
</dbReference>
<accession>A0A0C9QDN2</accession>
<dbReference type="AlphaFoldDB" id="A0A0C9QDN2"/>
<dbReference type="PANTHER" id="PTHR43673:SF10">
    <property type="entry name" value="NADH DEHYDROGENASE_NAD(P)H NITROREDUCTASE XCC3605-RELATED"/>
    <property type="match status" value="1"/>
</dbReference>
<proteinExistence type="inferred from homology"/>
<dbReference type="Pfam" id="PF00881">
    <property type="entry name" value="Nitroreductase"/>
    <property type="match status" value="1"/>
</dbReference>
<organism evidence="4 5">
    <name type="scientific">Lacticaseibacillus paracasei NRIC 0644</name>
    <dbReference type="NCBI Taxonomy" id="1435038"/>
    <lineage>
        <taxon>Bacteria</taxon>
        <taxon>Bacillati</taxon>
        <taxon>Bacillota</taxon>
        <taxon>Bacilli</taxon>
        <taxon>Lactobacillales</taxon>
        <taxon>Lactobacillaceae</taxon>
        <taxon>Lacticaseibacillus</taxon>
    </lineage>
</organism>
<dbReference type="RefSeq" id="WP_003583732.1">
    <property type="nucleotide sequence ID" value="NZ_BAYM01000382.1"/>
</dbReference>
<evidence type="ECO:0000256" key="2">
    <source>
        <dbReference type="ARBA" id="ARBA00023002"/>
    </source>
</evidence>
<gene>
    <name evidence="4" type="ORF">LC0644_2461</name>
</gene>
<dbReference type="InterPro" id="IPR029479">
    <property type="entry name" value="Nitroreductase"/>
</dbReference>
<feature type="domain" description="Nitroreductase" evidence="3">
    <location>
        <begin position="21"/>
        <end position="197"/>
    </location>
</feature>
<dbReference type="SUPFAM" id="SSF55469">
    <property type="entry name" value="FMN-dependent nitroreductase-like"/>
    <property type="match status" value="1"/>
</dbReference>
<reference evidence="5" key="1">
    <citation type="submission" date="2014-05" db="EMBL/GenBank/DDBJ databases">
        <title>Whole genome sequencing of Lactobacillus casei NRIC0644.</title>
        <authorList>
            <person name="Atarashi H."/>
            <person name="Yoshida Y."/>
            <person name="Fujimura S."/>
            <person name="Tanaka N."/>
            <person name="Shiwa Y."/>
            <person name="Yoshikawa H."/>
            <person name="Okada S."/>
            <person name="Nakagawa J."/>
        </authorList>
    </citation>
    <scope>NUCLEOTIDE SEQUENCE [LARGE SCALE GENOMIC DNA]</scope>
    <source>
        <strain evidence="5">NRIC0644</strain>
    </source>
</reference>
<sequence length="219" mass="24748">MTETVATKKLTNNDFADVMFDRHSVRVFDPSVKISRDELQEMIKEATTAPSACNLQSWHFVIIDTPEGKEKLKKSAMKFNYPQINSSSAIIFIAGDTQSHEVYRDVWTKVYEDGKISKEKLDQIFNTFLPLYENASPEFLTLDATIDGAMVGMQLLLTARAHGFDANPWSGYDFKTIIPTLGLDPKRFVSVMAVAIGKAAEKPIHTDRYDVKQLIDYLD</sequence>
<dbReference type="GO" id="GO:0016491">
    <property type="term" value="F:oxidoreductase activity"/>
    <property type="evidence" value="ECO:0007669"/>
    <property type="project" value="UniProtKB-KW"/>
</dbReference>
<comment type="similarity">
    <text evidence="1">Belongs to the nitroreductase family.</text>
</comment>
<protein>
    <submittedName>
        <fullName evidence="4">NAD(P)H nitroreductase</fullName>
    </submittedName>
</protein>
<evidence type="ECO:0000259" key="3">
    <source>
        <dbReference type="Pfam" id="PF00881"/>
    </source>
</evidence>
<evidence type="ECO:0000313" key="4">
    <source>
        <dbReference type="EMBL" id="GAN37872.1"/>
    </source>
</evidence>
<dbReference type="EMBL" id="BAYM01000382">
    <property type="protein sequence ID" value="GAN37872.1"/>
    <property type="molecule type" value="Genomic_DNA"/>
</dbReference>
<dbReference type="InterPro" id="IPR000415">
    <property type="entry name" value="Nitroreductase-like"/>
</dbReference>
<evidence type="ECO:0000256" key="1">
    <source>
        <dbReference type="ARBA" id="ARBA00007118"/>
    </source>
</evidence>
<keyword evidence="2" id="KW-0560">Oxidoreductase</keyword>
<comment type="caution">
    <text evidence="4">The sequence shown here is derived from an EMBL/GenBank/DDBJ whole genome shotgun (WGS) entry which is preliminary data.</text>
</comment>
<dbReference type="Gene3D" id="3.40.109.10">
    <property type="entry name" value="NADH Oxidase"/>
    <property type="match status" value="1"/>
</dbReference>
<evidence type="ECO:0000313" key="5">
    <source>
        <dbReference type="Proteomes" id="UP000032552"/>
    </source>
</evidence>